<evidence type="ECO:0000256" key="1">
    <source>
        <dbReference type="SAM" id="Phobius"/>
    </source>
</evidence>
<feature type="transmembrane region" description="Helical" evidence="1">
    <location>
        <begin position="6"/>
        <end position="23"/>
    </location>
</feature>
<accession>A0A518B7M2</accession>
<dbReference type="PANTHER" id="PTHR36974:SF1">
    <property type="entry name" value="DOXX FAMILY MEMBRANE PROTEIN"/>
    <property type="match status" value="1"/>
</dbReference>
<evidence type="ECO:0000313" key="2">
    <source>
        <dbReference type="EMBL" id="QDU62974.1"/>
    </source>
</evidence>
<keyword evidence="3" id="KW-1185">Reference proteome</keyword>
<evidence type="ECO:0000313" key="3">
    <source>
        <dbReference type="Proteomes" id="UP000317093"/>
    </source>
</evidence>
<keyword evidence="1" id="KW-1133">Transmembrane helix</keyword>
<dbReference type="AlphaFoldDB" id="A0A518B7M2"/>
<feature type="transmembrane region" description="Helical" evidence="1">
    <location>
        <begin position="68"/>
        <end position="85"/>
    </location>
</feature>
<feature type="transmembrane region" description="Helical" evidence="1">
    <location>
        <begin position="30"/>
        <end position="48"/>
    </location>
</feature>
<dbReference type="KEGG" id="knv:Pan216_38480"/>
<keyword evidence="1" id="KW-0472">Membrane</keyword>
<reference evidence="2 3" key="1">
    <citation type="submission" date="2019-02" db="EMBL/GenBank/DDBJ databases">
        <title>Deep-cultivation of Planctomycetes and their phenomic and genomic characterization uncovers novel biology.</title>
        <authorList>
            <person name="Wiegand S."/>
            <person name="Jogler M."/>
            <person name="Boedeker C."/>
            <person name="Pinto D."/>
            <person name="Vollmers J."/>
            <person name="Rivas-Marin E."/>
            <person name="Kohn T."/>
            <person name="Peeters S.H."/>
            <person name="Heuer A."/>
            <person name="Rast P."/>
            <person name="Oberbeckmann S."/>
            <person name="Bunk B."/>
            <person name="Jeske O."/>
            <person name="Meyerdierks A."/>
            <person name="Storesund J.E."/>
            <person name="Kallscheuer N."/>
            <person name="Luecker S."/>
            <person name="Lage O.M."/>
            <person name="Pohl T."/>
            <person name="Merkel B.J."/>
            <person name="Hornburger P."/>
            <person name="Mueller R.-W."/>
            <person name="Bruemmer F."/>
            <person name="Labrenz M."/>
            <person name="Spormann A.M."/>
            <person name="Op den Camp H."/>
            <person name="Overmann J."/>
            <person name="Amann R."/>
            <person name="Jetten M.S.M."/>
            <person name="Mascher T."/>
            <person name="Medema M.H."/>
            <person name="Devos D.P."/>
            <person name="Kaster A.-K."/>
            <person name="Ovreas L."/>
            <person name="Rohde M."/>
            <person name="Galperin M.Y."/>
            <person name="Jogler C."/>
        </authorList>
    </citation>
    <scope>NUCLEOTIDE SEQUENCE [LARGE SCALE GENOMIC DNA]</scope>
    <source>
        <strain evidence="2 3">Pan216</strain>
    </source>
</reference>
<feature type="transmembrane region" description="Helical" evidence="1">
    <location>
        <begin position="92"/>
        <end position="112"/>
    </location>
</feature>
<keyword evidence="1" id="KW-0812">Transmembrane</keyword>
<dbReference type="OrthoDB" id="327939at2"/>
<dbReference type="Proteomes" id="UP000317093">
    <property type="component" value="Chromosome"/>
</dbReference>
<evidence type="ECO:0008006" key="4">
    <source>
        <dbReference type="Google" id="ProtNLM"/>
    </source>
</evidence>
<proteinExistence type="predicted"/>
<name>A0A518B7M2_9BACT</name>
<feature type="transmembrane region" description="Helical" evidence="1">
    <location>
        <begin position="124"/>
        <end position="145"/>
    </location>
</feature>
<sequence length="154" mass="17133">MSTPILMLILLTLPWFVTMVATRRPEWRRWGGVVGVALVFAFTGIGHFVKTEPMARMMPEAIPWRHEIVLVSGVLELALAVLVLVPGPRREVGLGIAVLLVLLLPINVHAAISRIPMGGHAWGPVYLLIRVPLQLILIAWTYVFLVRAHARDRA</sequence>
<dbReference type="PANTHER" id="PTHR36974">
    <property type="entry name" value="MEMBRANE PROTEIN-RELATED"/>
    <property type="match status" value="1"/>
</dbReference>
<organism evidence="2 3">
    <name type="scientific">Kolteria novifilia</name>
    <dbReference type="NCBI Taxonomy" id="2527975"/>
    <lineage>
        <taxon>Bacteria</taxon>
        <taxon>Pseudomonadati</taxon>
        <taxon>Planctomycetota</taxon>
        <taxon>Planctomycetia</taxon>
        <taxon>Kolteriales</taxon>
        <taxon>Kolteriaceae</taxon>
        <taxon>Kolteria</taxon>
    </lineage>
</organism>
<dbReference type="RefSeq" id="WP_145260085.1">
    <property type="nucleotide sequence ID" value="NZ_CP036279.1"/>
</dbReference>
<gene>
    <name evidence="2" type="ORF">Pan216_38480</name>
</gene>
<dbReference type="EMBL" id="CP036279">
    <property type="protein sequence ID" value="QDU62974.1"/>
    <property type="molecule type" value="Genomic_DNA"/>
</dbReference>
<protein>
    <recommendedName>
        <fullName evidence="4">DoxX</fullName>
    </recommendedName>
</protein>